<dbReference type="PROSITE" id="PS50853">
    <property type="entry name" value="FN3"/>
    <property type="match status" value="1"/>
</dbReference>
<name>A0A1X7TA18_AMPQE</name>
<feature type="domain" description="Fibronectin type-III" evidence="3">
    <location>
        <begin position="116"/>
        <end position="207"/>
    </location>
</feature>
<dbReference type="SMART" id="SM00060">
    <property type="entry name" value="FN3"/>
    <property type="match status" value="2"/>
</dbReference>
<feature type="region of interest" description="Disordered" evidence="1">
    <location>
        <begin position="448"/>
        <end position="470"/>
    </location>
</feature>
<sequence>MIGVILALIFLRHCAGQTITVQPVSINATINSTVIFTCEGAGDSIVFIVNGMAISDNVREKGFSDETFNDNGTRRGELEATAYEFNNNTNISCSVSTDDPVATLLSDVAILMIQGLLDSVGNLKHNINGSSVSLTWTAPYTLDNVHITGYYIEVNGLEKITTNNTNITLSATNPDPCLLNNVSVSPINNVGIGSSNTISFYYETISPVLVSVTPVCDEGLIYINVSTVCEREYPDSIVVIVLGSDSTTVMKNVTIIPQINYQLMIATGNTSIPSCNDTFIVNVSLSNTEGTYSEMSPFTFGYLGPVTNITFSIVNCSTIDITWTAPTVDDRVSILYYRLKIYDAIIVLRSAVETNFAVIYTQNQTVTVSTVNYNISIAIESTNGAPVYVAFTIECNETGVVYDNTTLVETAMLTGSVPVPLYNDCSFITVVSNCTGISELFKESFNTTPPSAPTISTTPSPTNPPTSESD</sequence>
<feature type="chain" id="PRO_5012485509" description="Fibronectin type-III domain-containing protein" evidence="2">
    <location>
        <begin position="17"/>
        <end position="470"/>
    </location>
</feature>
<dbReference type="InterPro" id="IPR036116">
    <property type="entry name" value="FN3_sf"/>
</dbReference>
<evidence type="ECO:0000256" key="1">
    <source>
        <dbReference type="SAM" id="MobiDB-lite"/>
    </source>
</evidence>
<evidence type="ECO:0000313" key="4">
    <source>
        <dbReference type="EnsemblMetazoa" id="Aqu2.1.11395_001"/>
    </source>
</evidence>
<keyword evidence="2" id="KW-0732">Signal</keyword>
<protein>
    <recommendedName>
        <fullName evidence="3">Fibronectin type-III domain-containing protein</fullName>
    </recommendedName>
</protein>
<dbReference type="EnsemblMetazoa" id="Aqu2.1.11395_001">
    <property type="protein sequence ID" value="Aqu2.1.11395_001"/>
    <property type="gene ID" value="Aqu2.1.11395"/>
</dbReference>
<dbReference type="AlphaFoldDB" id="A0A1X7TA18"/>
<dbReference type="InterPro" id="IPR013783">
    <property type="entry name" value="Ig-like_fold"/>
</dbReference>
<dbReference type="SUPFAM" id="SSF49265">
    <property type="entry name" value="Fibronectin type III"/>
    <property type="match status" value="1"/>
</dbReference>
<feature type="signal peptide" evidence="2">
    <location>
        <begin position="1"/>
        <end position="16"/>
    </location>
</feature>
<proteinExistence type="predicted"/>
<dbReference type="Gene3D" id="2.60.40.10">
    <property type="entry name" value="Immunoglobulins"/>
    <property type="match status" value="1"/>
</dbReference>
<evidence type="ECO:0000256" key="2">
    <source>
        <dbReference type="SAM" id="SignalP"/>
    </source>
</evidence>
<dbReference type="InParanoid" id="A0A1X7TA18"/>
<evidence type="ECO:0000259" key="3">
    <source>
        <dbReference type="PROSITE" id="PS50853"/>
    </source>
</evidence>
<dbReference type="InterPro" id="IPR003961">
    <property type="entry name" value="FN3_dom"/>
</dbReference>
<accession>A0A1X7TA18</accession>
<organism evidence="4">
    <name type="scientific">Amphimedon queenslandica</name>
    <name type="common">Sponge</name>
    <dbReference type="NCBI Taxonomy" id="400682"/>
    <lineage>
        <taxon>Eukaryota</taxon>
        <taxon>Metazoa</taxon>
        <taxon>Porifera</taxon>
        <taxon>Demospongiae</taxon>
        <taxon>Heteroscleromorpha</taxon>
        <taxon>Haplosclerida</taxon>
        <taxon>Niphatidae</taxon>
        <taxon>Amphimedon</taxon>
    </lineage>
</organism>
<reference evidence="4" key="1">
    <citation type="submission" date="2017-05" db="UniProtKB">
        <authorList>
            <consortium name="EnsemblMetazoa"/>
        </authorList>
    </citation>
    <scope>IDENTIFICATION</scope>
</reference>